<dbReference type="Proteomes" id="UP001553843">
    <property type="component" value="Unassembled WGS sequence"/>
</dbReference>
<evidence type="ECO:0000313" key="1">
    <source>
        <dbReference type="EMBL" id="MEW2362491.1"/>
    </source>
</evidence>
<protein>
    <recommendedName>
        <fullName evidence="3">Secreted protein</fullName>
    </recommendedName>
</protein>
<proteinExistence type="predicted"/>
<name>A0ABV3LSQ6_9ACTN</name>
<evidence type="ECO:0008006" key="3">
    <source>
        <dbReference type="Google" id="ProtNLM"/>
    </source>
</evidence>
<dbReference type="EMBL" id="JBEYRS010000003">
    <property type="protein sequence ID" value="MEW2362491.1"/>
    <property type="molecule type" value="Genomic_DNA"/>
</dbReference>
<sequence length="117" mass="12156">MITAPAASAAAYCSHSGYTATNEPMERCSSLSNGVLYNKQISGAKVFTTYSKTGGSAVKVRLGYSLGGSTHYAAAVKIGSGETKKKSWGLSSGSFCKSMTGLMKYNGGTYQTPTTHC</sequence>
<evidence type="ECO:0000313" key="2">
    <source>
        <dbReference type="Proteomes" id="UP001553843"/>
    </source>
</evidence>
<accession>A0ABV3LSQ6</accession>
<gene>
    <name evidence="1" type="ORF">AB0887_11105</name>
</gene>
<comment type="caution">
    <text evidence="1">The sequence shown here is derived from an EMBL/GenBank/DDBJ whole genome shotgun (WGS) entry which is preliminary data.</text>
</comment>
<keyword evidence="2" id="KW-1185">Reference proteome</keyword>
<reference evidence="1 2" key="1">
    <citation type="submission" date="2024-06" db="EMBL/GenBank/DDBJ databases">
        <title>The Natural Products Discovery Center: Release of the First 8490 Sequenced Strains for Exploring Actinobacteria Biosynthetic Diversity.</title>
        <authorList>
            <person name="Kalkreuter E."/>
            <person name="Kautsar S.A."/>
            <person name="Yang D."/>
            <person name="Bader C.D."/>
            <person name="Teijaro C.N."/>
            <person name="Fluegel L."/>
            <person name="Davis C.M."/>
            <person name="Simpson J.R."/>
            <person name="Lauterbach L."/>
            <person name="Steele A.D."/>
            <person name="Gui C."/>
            <person name="Meng S."/>
            <person name="Li G."/>
            <person name="Viehrig K."/>
            <person name="Ye F."/>
            <person name="Su P."/>
            <person name="Kiefer A.F."/>
            <person name="Nichols A."/>
            <person name="Cepeda A.J."/>
            <person name="Yan W."/>
            <person name="Fan B."/>
            <person name="Jiang Y."/>
            <person name="Adhikari A."/>
            <person name="Zheng C.-J."/>
            <person name="Schuster L."/>
            <person name="Cowan T.M."/>
            <person name="Smanski M.J."/>
            <person name="Chevrette M.G."/>
            <person name="De Carvalho L.P.S."/>
            <person name="Shen B."/>
        </authorList>
    </citation>
    <scope>NUCLEOTIDE SEQUENCE [LARGE SCALE GENOMIC DNA]</scope>
    <source>
        <strain evidence="1 2">NPDC047833</strain>
    </source>
</reference>
<dbReference type="RefSeq" id="WP_359770538.1">
    <property type="nucleotide sequence ID" value="NZ_JBEYRR010000001.1"/>
</dbReference>
<organism evidence="1 2">
    <name type="scientific">Streptomyces huasconensis</name>
    <dbReference type="NCBI Taxonomy" id="1854574"/>
    <lineage>
        <taxon>Bacteria</taxon>
        <taxon>Bacillati</taxon>
        <taxon>Actinomycetota</taxon>
        <taxon>Actinomycetes</taxon>
        <taxon>Kitasatosporales</taxon>
        <taxon>Streptomycetaceae</taxon>
        <taxon>Streptomyces</taxon>
    </lineage>
</organism>